<accession>A0A7G9B1S9</accession>
<dbReference type="InterPro" id="IPR001910">
    <property type="entry name" value="Inosine/uridine_hydrolase_dom"/>
</dbReference>
<dbReference type="Proteomes" id="UP000515960">
    <property type="component" value="Chromosome"/>
</dbReference>
<gene>
    <name evidence="4" type="ORF">H8790_08405</name>
</gene>
<dbReference type="AlphaFoldDB" id="A0A7G9B1S9"/>
<dbReference type="KEGG" id="ohi:H8790_08405"/>
<dbReference type="PANTHER" id="PTHR12304:SF4">
    <property type="entry name" value="URIDINE NUCLEOSIDASE"/>
    <property type="match status" value="1"/>
</dbReference>
<dbReference type="GO" id="GO:0008477">
    <property type="term" value="F:purine nucleosidase activity"/>
    <property type="evidence" value="ECO:0007669"/>
    <property type="project" value="TreeGrafter"/>
</dbReference>
<keyword evidence="2" id="KW-0326">Glycosidase</keyword>
<keyword evidence="5" id="KW-1185">Reference proteome</keyword>
<feature type="domain" description="Inosine/uridine-preferring nucleoside hydrolase" evidence="3">
    <location>
        <begin position="4"/>
        <end position="305"/>
    </location>
</feature>
<evidence type="ECO:0000256" key="1">
    <source>
        <dbReference type="ARBA" id="ARBA00022801"/>
    </source>
</evidence>
<name>A0A7G9B1S9_9FIRM</name>
<dbReference type="InterPro" id="IPR036452">
    <property type="entry name" value="Ribo_hydro-like"/>
</dbReference>
<dbReference type="Gene3D" id="3.90.245.10">
    <property type="entry name" value="Ribonucleoside hydrolase-like"/>
    <property type="match status" value="1"/>
</dbReference>
<dbReference type="InterPro" id="IPR023186">
    <property type="entry name" value="IUNH"/>
</dbReference>
<dbReference type="PROSITE" id="PS01247">
    <property type="entry name" value="IUNH"/>
    <property type="match status" value="1"/>
</dbReference>
<evidence type="ECO:0000256" key="2">
    <source>
        <dbReference type="ARBA" id="ARBA00023295"/>
    </source>
</evidence>
<reference evidence="4 5" key="1">
    <citation type="submission" date="2020-08" db="EMBL/GenBank/DDBJ databases">
        <authorList>
            <person name="Liu C."/>
            <person name="Sun Q."/>
        </authorList>
    </citation>
    <scope>NUCLEOTIDE SEQUENCE [LARGE SCALE GENOMIC DNA]</scope>
    <source>
        <strain evidence="4 5">NSJ-62</strain>
    </source>
</reference>
<keyword evidence="1 4" id="KW-0378">Hydrolase</keyword>
<dbReference type="GO" id="GO:0045437">
    <property type="term" value="F:uridine nucleosidase activity"/>
    <property type="evidence" value="ECO:0007669"/>
    <property type="project" value="UniProtKB-ARBA"/>
</dbReference>
<dbReference type="Pfam" id="PF01156">
    <property type="entry name" value="IU_nuc_hydro"/>
    <property type="match status" value="1"/>
</dbReference>
<dbReference type="GO" id="GO:0005829">
    <property type="term" value="C:cytosol"/>
    <property type="evidence" value="ECO:0007669"/>
    <property type="project" value="TreeGrafter"/>
</dbReference>
<dbReference type="GO" id="GO:0006152">
    <property type="term" value="P:purine nucleoside catabolic process"/>
    <property type="evidence" value="ECO:0007669"/>
    <property type="project" value="TreeGrafter"/>
</dbReference>
<dbReference type="EMBL" id="CP060490">
    <property type="protein sequence ID" value="QNL43510.1"/>
    <property type="molecule type" value="Genomic_DNA"/>
</dbReference>
<dbReference type="PANTHER" id="PTHR12304">
    <property type="entry name" value="INOSINE-URIDINE PREFERRING NUCLEOSIDE HYDROLASE"/>
    <property type="match status" value="1"/>
</dbReference>
<protein>
    <submittedName>
        <fullName evidence="4">Nucleoside hydrolase</fullName>
    </submittedName>
</protein>
<evidence type="ECO:0000313" key="4">
    <source>
        <dbReference type="EMBL" id="QNL43510.1"/>
    </source>
</evidence>
<evidence type="ECO:0000313" key="5">
    <source>
        <dbReference type="Proteomes" id="UP000515960"/>
    </source>
</evidence>
<dbReference type="InterPro" id="IPR015910">
    <property type="entry name" value="I/U_nuclsd_hydro_CS"/>
</dbReference>
<evidence type="ECO:0000259" key="3">
    <source>
        <dbReference type="Pfam" id="PF01156"/>
    </source>
</evidence>
<sequence length="324" mass="34704">MRKLILDVDTGSDDAIAIMLAVLSGAFDLLGVTVCWGNRPVEACAQNTLQVLELLGSDVPVYQGCPEPMVRHLLPARHIPNDVSIIEDGVEYTIHPAAMPLPPARGHVQGKHAVSFLVETLMAAQEPVTLVAVGPPTNLGLAFRMEPRIRDHVAEVVFMGGAVDMGNVTPVAEANFFHDPEAAKIVLDSGVKVTCITLNATMASPFTLAEAGELEALGTASGAFAADLIRIRAEASRHLGWSDGTLEPVHDPLAIAYLLNPAVITDLRRQRCNIDISGGFADGMLIVEHRNENDRSVNTYVSYGSDCALYHRMVKEAMAKGPKA</sequence>
<dbReference type="RefSeq" id="WP_187332101.1">
    <property type="nucleotide sequence ID" value="NZ_CP060490.1"/>
</dbReference>
<proteinExistence type="predicted"/>
<dbReference type="SUPFAM" id="SSF53590">
    <property type="entry name" value="Nucleoside hydrolase"/>
    <property type="match status" value="1"/>
</dbReference>
<organism evidence="4 5">
    <name type="scientific">Oscillibacter hominis</name>
    <dbReference type="NCBI Taxonomy" id="2763056"/>
    <lineage>
        <taxon>Bacteria</taxon>
        <taxon>Bacillati</taxon>
        <taxon>Bacillota</taxon>
        <taxon>Clostridia</taxon>
        <taxon>Eubacteriales</taxon>
        <taxon>Oscillospiraceae</taxon>
        <taxon>Oscillibacter</taxon>
    </lineage>
</organism>